<organism evidence="2 3">
    <name type="scientific">Heterobasidion irregulare (strain TC 32-1)</name>
    <dbReference type="NCBI Taxonomy" id="747525"/>
    <lineage>
        <taxon>Eukaryota</taxon>
        <taxon>Fungi</taxon>
        <taxon>Dikarya</taxon>
        <taxon>Basidiomycota</taxon>
        <taxon>Agaricomycotina</taxon>
        <taxon>Agaricomycetes</taxon>
        <taxon>Russulales</taxon>
        <taxon>Bondarzewiaceae</taxon>
        <taxon>Heterobasidion</taxon>
        <taxon>Heterobasidion annosum species complex</taxon>
    </lineage>
</organism>
<accession>W4JX92</accession>
<evidence type="ECO:0000256" key="1">
    <source>
        <dbReference type="ARBA" id="ARBA00023002"/>
    </source>
</evidence>
<dbReference type="EMBL" id="KI925462">
    <property type="protein sequence ID" value="ETW78168.1"/>
    <property type="molecule type" value="Genomic_DNA"/>
</dbReference>
<proteinExistence type="predicted"/>
<evidence type="ECO:0000313" key="2">
    <source>
        <dbReference type="EMBL" id="ETW78168.1"/>
    </source>
</evidence>
<name>W4JX92_HETIT</name>
<dbReference type="eggNOG" id="KOG1208">
    <property type="taxonomic scope" value="Eukaryota"/>
</dbReference>
<sequence>TMGIFSSRIQPQKDLMDLNGKVAIVTGANSGIGLYILLHLVRQGAKVYLAARSEEKANDAIERLKKEGLGLNAGEIVWLKFDLTDPTKAKQAAEWVLEREERLDILGHWVVVNNAGKIMSPYGKTADGLSDSMVINHISPFLFTRTLLPLLESTARQPGSDVRIVNVASMAHRWISKPRYNSLKAFNSDFSHTWKPQATLYAYTKLANVLWTNQLQKRFDSDGIPIVAMSVHPGSVILTFGRLINWVLSLFFISSLEGGYTPAWAAAAREVHDNRERYKAKYLVPYGKVEEASQDARSEELATELWQTTESVLSDYNWI</sequence>
<evidence type="ECO:0008006" key="4">
    <source>
        <dbReference type="Google" id="ProtNLM"/>
    </source>
</evidence>
<evidence type="ECO:0000313" key="3">
    <source>
        <dbReference type="Proteomes" id="UP000030671"/>
    </source>
</evidence>
<dbReference type="HOGENOM" id="CLU_010194_44_6_1"/>
<keyword evidence="1" id="KW-0560">Oxidoreductase</keyword>
<dbReference type="AlphaFoldDB" id="W4JX92"/>
<dbReference type="KEGG" id="hir:HETIRDRAFT_324885"/>
<dbReference type="PANTHER" id="PTHR43157:SF31">
    <property type="entry name" value="PHOSPHATIDYLINOSITOL-GLYCAN BIOSYNTHESIS CLASS F PROTEIN"/>
    <property type="match status" value="1"/>
</dbReference>
<dbReference type="GeneID" id="20671092"/>
<dbReference type="InterPro" id="IPR036291">
    <property type="entry name" value="NAD(P)-bd_dom_sf"/>
</dbReference>
<dbReference type="InParanoid" id="W4JX92"/>
<dbReference type="GO" id="GO:0016491">
    <property type="term" value="F:oxidoreductase activity"/>
    <property type="evidence" value="ECO:0007669"/>
    <property type="project" value="UniProtKB-KW"/>
</dbReference>
<dbReference type="PANTHER" id="PTHR43157">
    <property type="entry name" value="PHOSPHATIDYLINOSITOL-GLYCAN BIOSYNTHESIS CLASS F PROTEIN-RELATED"/>
    <property type="match status" value="1"/>
</dbReference>
<reference evidence="2 3" key="1">
    <citation type="journal article" date="2012" name="New Phytol.">
        <title>Insight into trade-off between wood decay and parasitism from the genome of a fungal forest pathogen.</title>
        <authorList>
            <person name="Olson A."/>
            <person name="Aerts A."/>
            <person name="Asiegbu F."/>
            <person name="Belbahri L."/>
            <person name="Bouzid O."/>
            <person name="Broberg A."/>
            <person name="Canback B."/>
            <person name="Coutinho P.M."/>
            <person name="Cullen D."/>
            <person name="Dalman K."/>
            <person name="Deflorio G."/>
            <person name="van Diepen L.T."/>
            <person name="Dunand C."/>
            <person name="Duplessis S."/>
            <person name="Durling M."/>
            <person name="Gonthier P."/>
            <person name="Grimwood J."/>
            <person name="Fossdal C.G."/>
            <person name="Hansson D."/>
            <person name="Henrissat B."/>
            <person name="Hietala A."/>
            <person name="Himmelstrand K."/>
            <person name="Hoffmeister D."/>
            <person name="Hogberg N."/>
            <person name="James T.Y."/>
            <person name="Karlsson M."/>
            <person name="Kohler A."/>
            <person name="Kues U."/>
            <person name="Lee Y.H."/>
            <person name="Lin Y.C."/>
            <person name="Lind M."/>
            <person name="Lindquist E."/>
            <person name="Lombard V."/>
            <person name="Lucas S."/>
            <person name="Lunden K."/>
            <person name="Morin E."/>
            <person name="Murat C."/>
            <person name="Park J."/>
            <person name="Raffaello T."/>
            <person name="Rouze P."/>
            <person name="Salamov A."/>
            <person name="Schmutz J."/>
            <person name="Solheim H."/>
            <person name="Stahlberg J."/>
            <person name="Velez H."/>
            <person name="de Vries R.P."/>
            <person name="Wiebenga A."/>
            <person name="Woodward S."/>
            <person name="Yakovlev I."/>
            <person name="Garbelotto M."/>
            <person name="Martin F."/>
            <person name="Grigoriev I.V."/>
            <person name="Stenlid J."/>
        </authorList>
    </citation>
    <scope>NUCLEOTIDE SEQUENCE [LARGE SCALE GENOMIC DNA]</scope>
    <source>
        <strain evidence="2 3">TC 32-1</strain>
    </source>
</reference>
<dbReference type="Proteomes" id="UP000030671">
    <property type="component" value="Unassembled WGS sequence"/>
</dbReference>
<dbReference type="Pfam" id="PF00106">
    <property type="entry name" value="adh_short"/>
    <property type="match status" value="1"/>
</dbReference>
<dbReference type="RefSeq" id="XP_009550164.1">
    <property type="nucleotide sequence ID" value="XM_009551869.1"/>
</dbReference>
<dbReference type="SUPFAM" id="SSF51735">
    <property type="entry name" value="NAD(P)-binding Rossmann-fold domains"/>
    <property type="match status" value="1"/>
</dbReference>
<dbReference type="OrthoDB" id="191139at2759"/>
<feature type="non-terminal residue" evidence="2">
    <location>
        <position position="1"/>
    </location>
</feature>
<protein>
    <recommendedName>
        <fullName evidence="4">NAD(P)-binding protein</fullName>
    </recommendedName>
</protein>
<gene>
    <name evidence="2" type="ORF">HETIRDRAFT_324885</name>
</gene>
<dbReference type="InterPro" id="IPR002347">
    <property type="entry name" value="SDR_fam"/>
</dbReference>
<dbReference type="Gene3D" id="3.40.50.720">
    <property type="entry name" value="NAD(P)-binding Rossmann-like Domain"/>
    <property type="match status" value="1"/>
</dbReference>
<keyword evidence="3" id="KW-1185">Reference proteome</keyword>